<feature type="chain" id="PRO_5046296643" description="DUF2911 domain-containing protein" evidence="1">
    <location>
        <begin position="22"/>
        <end position="177"/>
    </location>
</feature>
<keyword evidence="3" id="KW-1185">Reference proteome</keyword>
<feature type="signal peptide" evidence="1">
    <location>
        <begin position="1"/>
        <end position="21"/>
    </location>
</feature>
<keyword evidence="1" id="KW-0732">Signal</keyword>
<dbReference type="Proteomes" id="UP001500459">
    <property type="component" value="Unassembled WGS sequence"/>
</dbReference>
<gene>
    <name evidence="2" type="ORF">GCM10022393_04100</name>
</gene>
<dbReference type="RefSeq" id="WP_344924292.1">
    <property type="nucleotide sequence ID" value="NZ_BAABCW010000001.1"/>
</dbReference>
<dbReference type="Pfam" id="PF11138">
    <property type="entry name" value="DUF2911"/>
    <property type="match status" value="1"/>
</dbReference>
<comment type="caution">
    <text evidence="2">The sequence shown here is derived from an EMBL/GenBank/DDBJ whole genome shotgun (WGS) entry which is preliminary data.</text>
</comment>
<reference evidence="3" key="1">
    <citation type="journal article" date="2019" name="Int. J. Syst. Evol. Microbiol.">
        <title>The Global Catalogue of Microorganisms (GCM) 10K type strain sequencing project: providing services to taxonomists for standard genome sequencing and annotation.</title>
        <authorList>
            <consortium name="The Broad Institute Genomics Platform"/>
            <consortium name="The Broad Institute Genome Sequencing Center for Infectious Disease"/>
            <person name="Wu L."/>
            <person name="Ma J."/>
        </authorList>
    </citation>
    <scope>NUCLEOTIDE SEQUENCE [LARGE SCALE GENOMIC DNA]</scope>
    <source>
        <strain evidence="3">JCM 17106</strain>
    </source>
</reference>
<evidence type="ECO:0000313" key="2">
    <source>
        <dbReference type="EMBL" id="GAA4108221.1"/>
    </source>
</evidence>
<name>A0ABP7X9S5_9FLAO</name>
<sequence length="177" mass="19890">MKKSFLLVIIMIASSLTTINAQKFADLQKSPTDIAYARSERSAKPDIKVVYSRPQKKDRKIFGELVPYDKVWRTGADEATEIKFFKDVKLGEKSIPAGTYSLFTIPGEKEWTVIISSVTDVWGAYDYDESNDVARFKVAPSTGKEVEAFSIAFEKVDAGYHMKLGWDTTIVAVPFML</sequence>
<dbReference type="InterPro" id="IPR021314">
    <property type="entry name" value="DUF2911"/>
</dbReference>
<evidence type="ECO:0008006" key="4">
    <source>
        <dbReference type="Google" id="ProtNLM"/>
    </source>
</evidence>
<evidence type="ECO:0000256" key="1">
    <source>
        <dbReference type="SAM" id="SignalP"/>
    </source>
</evidence>
<proteinExistence type="predicted"/>
<organism evidence="2 3">
    <name type="scientific">Aquimarina addita</name>
    <dbReference type="NCBI Taxonomy" id="870485"/>
    <lineage>
        <taxon>Bacteria</taxon>
        <taxon>Pseudomonadati</taxon>
        <taxon>Bacteroidota</taxon>
        <taxon>Flavobacteriia</taxon>
        <taxon>Flavobacteriales</taxon>
        <taxon>Flavobacteriaceae</taxon>
        <taxon>Aquimarina</taxon>
    </lineage>
</organism>
<protein>
    <recommendedName>
        <fullName evidence="4">DUF2911 domain-containing protein</fullName>
    </recommendedName>
</protein>
<dbReference type="EMBL" id="BAABCW010000001">
    <property type="protein sequence ID" value="GAA4108221.1"/>
    <property type="molecule type" value="Genomic_DNA"/>
</dbReference>
<evidence type="ECO:0000313" key="3">
    <source>
        <dbReference type="Proteomes" id="UP001500459"/>
    </source>
</evidence>
<accession>A0ABP7X9S5</accession>